<evidence type="ECO:0000313" key="10">
    <source>
        <dbReference type="Proteomes" id="UP000315215"/>
    </source>
</evidence>
<comment type="pathway">
    <text evidence="1 5">Carbohydrate metabolism; hexose metabolism.</text>
</comment>
<feature type="binding site" evidence="8">
    <location>
        <begin position="179"/>
        <end position="181"/>
    </location>
    <ligand>
        <name>beta-D-galactose</name>
        <dbReference type="ChEBI" id="CHEBI:27667"/>
    </ligand>
</feature>
<dbReference type="InterPro" id="IPR011013">
    <property type="entry name" value="Gal_mutarotase_sf_dom"/>
</dbReference>
<dbReference type="UniPathway" id="UPA00242"/>
<evidence type="ECO:0000256" key="5">
    <source>
        <dbReference type="PIRNR" id="PIRNR005096"/>
    </source>
</evidence>
<dbReference type="AlphaFoldDB" id="A0A516KK74"/>
<dbReference type="Proteomes" id="UP000315215">
    <property type="component" value="Chromosome"/>
</dbReference>
<dbReference type="EMBL" id="CP041666">
    <property type="protein sequence ID" value="QDP41794.1"/>
    <property type="molecule type" value="Genomic_DNA"/>
</dbReference>
<keyword evidence="3 5" id="KW-0413">Isomerase</keyword>
<feature type="binding site" evidence="7">
    <location>
        <position position="252"/>
    </location>
    <ligand>
        <name>beta-D-galactose</name>
        <dbReference type="ChEBI" id="CHEBI:27667"/>
    </ligand>
</feature>
<protein>
    <recommendedName>
        <fullName evidence="5">Aldose 1-epimerase</fullName>
        <ecNumber evidence="5">5.1.3.3</ecNumber>
    </recommendedName>
</protein>
<evidence type="ECO:0000256" key="8">
    <source>
        <dbReference type="PIRSR" id="PIRSR005096-3"/>
    </source>
</evidence>
<dbReference type="Gene3D" id="2.70.98.10">
    <property type="match status" value="1"/>
</dbReference>
<dbReference type="RefSeq" id="WP_143896687.1">
    <property type="nucleotide sequence ID" value="NZ_CP041666.1"/>
</dbReference>
<dbReference type="GO" id="GO:0030246">
    <property type="term" value="F:carbohydrate binding"/>
    <property type="evidence" value="ECO:0007669"/>
    <property type="project" value="InterPro"/>
</dbReference>
<dbReference type="PANTHER" id="PTHR10091">
    <property type="entry name" value="ALDOSE-1-EPIMERASE"/>
    <property type="match status" value="1"/>
</dbReference>
<evidence type="ECO:0000256" key="3">
    <source>
        <dbReference type="ARBA" id="ARBA00023235"/>
    </source>
</evidence>
<dbReference type="NCBIfam" id="NF008277">
    <property type="entry name" value="PRK11055.1"/>
    <property type="match status" value="1"/>
</dbReference>
<dbReference type="SUPFAM" id="SSF74650">
    <property type="entry name" value="Galactose mutarotase-like"/>
    <property type="match status" value="1"/>
</dbReference>
<dbReference type="InterPro" id="IPR015443">
    <property type="entry name" value="Aldose_1-epimerase"/>
</dbReference>
<dbReference type="InterPro" id="IPR047215">
    <property type="entry name" value="Galactose_mutarotase-like"/>
</dbReference>
<evidence type="ECO:0000256" key="1">
    <source>
        <dbReference type="ARBA" id="ARBA00005028"/>
    </source>
</evidence>
<dbReference type="PANTHER" id="PTHR10091:SF0">
    <property type="entry name" value="GALACTOSE MUTAROTASE"/>
    <property type="match status" value="1"/>
</dbReference>
<keyword evidence="4 5" id="KW-0119">Carbohydrate metabolism</keyword>
<dbReference type="KEGG" id="aqt:FN924_17420"/>
<evidence type="ECO:0000256" key="2">
    <source>
        <dbReference type="ARBA" id="ARBA00006206"/>
    </source>
</evidence>
<evidence type="ECO:0000313" key="9">
    <source>
        <dbReference type="EMBL" id="QDP41794.1"/>
    </source>
</evidence>
<feature type="active site" description="Proton acceptor" evidence="6">
    <location>
        <position position="313"/>
    </location>
</feature>
<dbReference type="PIRSF" id="PIRSF005096">
    <property type="entry name" value="GALM"/>
    <property type="match status" value="1"/>
</dbReference>
<dbReference type="EC" id="5.1.3.3" evidence="5"/>
<dbReference type="InterPro" id="IPR014718">
    <property type="entry name" value="GH-type_carb-bd"/>
</dbReference>
<sequence>MEIMQRELSIPYEEPITEYTLKNDRGMEVSCLNLGGIITKILVPDRYGTFENVVLGFKDKSAYLENPPFLGALVGRVAGRIQSAQFELDGKNYTLEANDGPNHLHGGASGFHRVVWQVEPKQTENDVQLVFTYFSPDGEGGYPGNLHVNVTYSLNNANEFTILYEATSDKKTALTLTNHSYFNLSGNLKTDILAHDLQINSDVFVELDEALIPTGNLLDVTNTSYDFRSNRTIKEGMEASHPQNKIAGNGYDHYFILNNQADVAAIVREPISGRTLTVQTEQPGFVMYTSNMLPEDLELVEGASRKYLGLCLETQASPASLHHSDGFPSVILDKDEQYSKKTTFIFGVE</sequence>
<dbReference type="GO" id="GO:0004034">
    <property type="term" value="F:aldose 1-epimerase activity"/>
    <property type="evidence" value="ECO:0007669"/>
    <property type="project" value="UniProtKB-EC"/>
</dbReference>
<feature type="active site" description="Proton donor" evidence="6">
    <location>
        <position position="179"/>
    </location>
</feature>
<proteinExistence type="inferred from homology"/>
<comment type="similarity">
    <text evidence="2 5">Belongs to the aldose epimerase family.</text>
</comment>
<dbReference type="InterPro" id="IPR008183">
    <property type="entry name" value="Aldose_1/G6P_1-epimerase"/>
</dbReference>
<gene>
    <name evidence="9" type="ORF">FN924_17420</name>
</gene>
<accession>A0A516KK74</accession>
<dbReference type="Pfam" id="PF01263">
    <property type="entry name" value="Aldose_epim"/>
    <property type="match status" value="1"/>
</dbReference>
<keyword evidence="10" id="KW-1185">Reference proteome</keyword>
<name>A0A516KK74_9BACI</name>
<dbReference type="GO" id="GO:0005737">
    <property type="term" value="C:cytoplasm"/>
    <property type="evidence" value="ECO:0007669"/>
    <property type="project" value="TreeGrafter"/>
</dbReference>
<evidence type="ECO:0000256" key="7">
    <source>
        <dbReference type="PIRSR" id="PIRSR005096-2"/>
    </source>
</evidence>
<comment type="catalytic activity">
    <reaction evidence="5">
        <text>alpha-D-glucose = beta-D-glucose</text>
        <dbReference type="Rhea" id="RHEA:10264"/>
        <dbReference type="ChEBI" id="CHEBI:15903"/>
        <dbReference type="ChEBI" id="CHEBI:17925"/>
        <dbReference type="EC" id="5.1.3.3"/>
    </reaction>
</comment>
<dbReference type="GO" id="GO:0033499">
    <property type="term" value="P:galactose catabolic process via UDP-galactose, Leloir pathway"/>
    <property type="evidence" value="ECO:0007669"/>
    <property type="project" value="TreeGrafter"/>
</dbReference>
<evidence type="ECO:0000256" key="6">
    <source>
        <dbReference type="PIRSR" id="PIRSR005096-1"/>
    </source>
</evidence>
<dbReference type="OrthoDB" id="9779408at2"/>
<organism evidence="9 10">
    <name type="scientific">Radiobacillus deserti</name>
    <dbReference type="NCBI Taxonomy" id="2594883"/>
    <lineage>
        <taxon>Bacteria</taxon>
        <taxon>Bacillati</taxon>
        <taxon>Bacillota</taxon>
        <taxon>Bacilli</taxon>
        <taxon>Bacillales</taxon>
        <taxon>Bacillaceae</taxon>
        <taxon>Radiobacillus</taxon>
    </lineage>
</organism>
<dbReference type="GO" id="GO:0006006">
    <property type="term" value="P:glucose metabolic process"/>
    <property type="evidence" value="ECO:0007669"/>
    <property type="project" value="TreeGrafter"/>
</dbReference>
<evidence type="ECO:0000256" key="4">
    <source>
        <dbReference type="ARBA" id="ARBA00023277"/>
    </source>
</evidence>
<reference evidence="9 10" key="1">
    <citation type="submission" date="2019-07" db="EMBL/GenBank/DDBJ databases">
        <authorList>
            <person name="Li J."/>
        </authorList>
    </citation>
    <scope>NUCLEOTIDE SEQUENCE [LARGE SCALE GENOMIC DNA]</scope>
    <source>
        <strain evidence="9 10">TKL69</strain>
    </source>
</reference>
<dbReference type="CDD" id="cd09019">
    <property type="entry name" value="galactose_mutarotase_like"/>
    <property type="match status" value="1"/>
</dbReference>